<dbReference type="Proteomes" id="UP000304148">
    <property type="component" value="Chromosome"/>
</dbReference>
<dbReference type="AlphaFoldDB" id="A0A383R9W5"/>
<dbReference type="SUPFAM" id="SSF53807">
    <property type="entry name" value="Helical backbone' metal receptor"/>
    <property type="match status" value="1"/>
</dbReference>
<dbReference type="Pfam" id="PF01497">
    <property type="entry name" value="Peripla_BP_2"/>
    <property type="match status" value="1"/>
</dbReference>
<evidence type="ECO:0000256" key="4">
    <source>
        <dbReference type="ARBA" id="ARBA00022729"/>
    </source>
</evidence>
<evidence type="ECO:0000259" key="7">
    <source>
        <dbReference type="PROSITE" id="PS50983"/>
    </source>
</evidence>
<accession>A0A383R9W5</accession>
<feature type="compositionally biased region" description="Low complexity" evidence="5">
    <location>
        <begin position="36"/>
        <end position="47"/>
    </location>
</feature>
<evidence type="ECO:0000256" key="6">
    <source>
        <dbReference type="SAM" id="SignalP"/>
    </source>
</evidence>
<keyword evidence="4 6" id="KW-0732">Signal</keyword>
<dbReference type="GO" id="GO:1901678">
    <property type="term" value="P:iron coordination entity transport"/>
    <property type="evidence" value="ECO:0007669"/>
    <property type="project" value="UniProtKB-ARBA"/>
</dbReference>
<feature type="domain" description="Fe/B12 periplasmic-binding" evidence="7">
    <location>
        <begin position="82"/>
        <end position="340"/>
    </location>
</feature>
<name>A0A383R9W5_PAEAL</name>
<evidence type="ECO:0000313" key="9">
    <source>
        <dbReference type="Proteomes" id="UP000304148"/>
    </source>
</evidence>
<evidence type="ECO:0000256" key="5">
    <source>
        <dbReference type="SAM" id="MobiDB-lite"/>
    </source>
</evidence>
<organism evidence="8 9">
    <name type="scientific">Paenibacillus alvei</name>
    <name type="common">Bacillus alvei</name>
    <dbReference type="NCBI Taxonomy" id="44250"/>
    <lineage>
        <taxon>Bacteria</taxon>
        <taxon>Bacillati</taxon>
        <taxon>Bacillota</taxon>
        <taxon>Bacilli</taxon>
        <taxon>Bacillales</taxon>
        <taxon>Paenibacillaceae</taxon>
        <taxon>Paenibacillus</taxon>
    </lineage>
</organism>
<evidence type="ECO:0000256" key="2">
    <source>
        <dbReference type="ARBA" id="ARBA00008814"/>
    </source>
</evidence>
<dbReference type="GO" id="GO:0030288">
    <property type="term" value="C:outer membrane-bounded periplasmic space"/>
    <property type="evidence" value="ECO:0007669"/>
    <property type="project" value="TreeGrafter"/>
</dbReference>
<dbReference type="PANTHER" id="PTHR30532">
    <property type="entry name" value="IRON III DICITRATE-BINDING PERIPLASMIC PROTEIN"/>
    <property type="match status" value="1"/>
</dbReference>
<feature type="region of interest" description="Disordered" evidence="5">
    <location>
        <begin position="29"/>
        <end position="75"/>
    </location>
</feature>
<dbReference type="Gene3D" id="3.40.50.1980">
    <property type="entry name" value="Nitrogenase molybdenum iron protein domain"/>
    <property type="match status" value="2"/>
</dbReference>
<feature type="chain" id="PRO_5039453657" evidence="6">
    <location>
        <begin position="32"/>
        <end position="340"/>
    </location>
</feature>
<comment type="similarity">
    <text evidence="2">Belongs to the bacterial solute-binding protein 8 family.</text>
</comment>
<dbReference type="PROSITE" id="PS51257">
    <property type="entry name" value="PROKAR_LIPOPROTEIN"/>
    <property type="match status" value="1"/>
</dbReference>
<proteinExistence type="inferred from homology"/>
<sequence>MKSPKRNRAGQLILLTTVIATLLTACGGGSAPTGTEQAAESNESAQAGLHTKENQRETSAQSTTRSFTDWSGHTVEVPTNPQRIIYHGETTGDLLALGVMPKGILKLSIVGTSYEDQLSGSTDIGFPFSVEKAMEVEPDLIIIANNDESVYSQVSKIAPTVTFDSFAPLKERMTVLGDLLGKKEEAAKWIQRYTDKETAMWKTIRDQGAKPDETASVFTMYPGNRLFVMISTGLPQLLYGELGFKPVPPVKDILKSDRGFMEISPEKLPEYAGDRIFVLKPIDQAAQKDSDELLKSKVWNQLPAVKNGQVYEVDINKVNSDATSREWLISELPRLLQHES</sequence>
<dbReference type="PROSITE" id="PS50983">
    <property type="entry name" value="FE_B12_PBP"/>
    <property type="match status" value="1"/>
</dbReference>
<dbReference type="RefSeq" id="WP_138185771.1">
    <property type="nucleotide sequence ID" value="NZ_LS992241.1"/>
</dbReference>
<feature type="compositionally biased region" description="Polar residues" evidence="5">
    <location>
        <begin position="57"/>
        <end position="75"/>
    </location>
</feature>
<dbReference type="InterPro" id="IPR002491">
    <property type="entry name" value="ABC_transptr_periplasmic_BD"/>
</dbReference>
<gene>
    <name evidence="8" type="ORF">PBLR_12170</name>
</gene>
<evidence type="ECO:0000313" key="8">
    <source>
        <dbReference type="EMBL" id="SYX83748.1"/>
    </source>
</evidence>
<dbReference type="PANTHER" id="PTHR30532:SF26">
    <property type="entry name" value="IRON(3+)-HYDROXAMATE-BINDING PROTEIN FHUD"/>
    <property type="match status" value="1"/>
</dbReference>
<keyword evidence="3" id="KW-0813">Transport</keyword>
<feature type="signal peptide" evidence="6">
    <location>
        <begin position="1"/>
        <end position="31"/>
    </location>
</feature>
<reference evidence="9" key="1">
    <citation type="submission" date="2018-08" db="EMBL/GenBank/DDBJ databases">
        <authorList>
            <person name="Chevrot R."/>
        </authorList>
    </citation>
    <scope>NUCLEOTIDE SEQUENCE [LARGE SCALE GENOMIC DNA]</scope>
</reference>
<dbReference type="InterPro" id="IPR051313">
    <property type="entry name" value="Bact_iron-sidero_bind"/>
</dbReference>
<dbReference type="EMBL" id="LS992241">
    <property type="protein sequence ID" value="SYX83748.1"/>
    <property type="molecule type" value="Genomic_DNA"/>
</dbReference>
<evidence type="ECO:0000256" key="3">
    <source>
        <dbReference type="ARBA" id="ARBA00022448"/>
    </source>
</evidence>
<protein>
    <submittedName>
        <fullName evidence="8">Periplasmic binding protein</fullName>
    </submittedName>
</protein>
<comment type="subcellular location">
    <subcellularLocation>
        <location evidence="1">Cell envelope</location>
    </subcellularLocation>
</comment>
<evidence type="ECO:0000256" key="1">
    <source>
        <dbReference type="ARBA" id="ARBA00004196"/>
    </source>
</evidence>